<dbReference type="Pfam" id="PF01403">
    <property type="entry name" value="Sema"/>
    <property type="match status" value="1"/>
</dbReference>
<keyword evidence="11" id="KW-0964">Secreted</keyword>
<protein>
    <recommendedName>
        <fullName evidence="27">ubiquitinyl hydrolase 1</fullName>
        <ecNumber evidence="27">3.4.19.12</ecNumber>
    </recommendedName>
</protein>
<feature type="domain" description="UCH catalytic" evidence="32">
    <location>
        <begin position="647"/>
        <end position="862"/>
    </location>
</feature>
<dbReference type="Proteomes" id="UP000694400">
    <property type="component" value="Chromosome 10"/>
</dbReference>
<evidence type="ECO:0000256" key="13">
    <source>
        <dbReference type="ARBA" id="ARBA00022670"/>
    </source>
</evidence>
<dbReference type="SMART" id="SM00423">
    <property type="entry name" value="PSI"/>
    <property type="match status" value="1"/>
</dbReference>
<dbReference type="Pfam" id="PF01088">
    <property type="entry name" value="Peptidase_C12"/>
    <property type="match status" value="1"/>
</dbReference>
<dbReference type="GO" id="GO:0001755">
    <property type="term" value="P:neural crest cell migration"/>
    <property type="evidence" value="ECO:0007669"/>
    <property type="project" value="TreeGrafter"/>
</dbReference>
<evidence type="ECO:0000256" key="10">
    <source>
        <dbReference type="ARBA" id="ARBA00022490"/>
    </source>
</evidence>
<evidence type="ECO:0000256" key="15">
    <source>
        <dbReference type="ARBA" id="ARBA00022782"/>
    </source>
</evidence>
<feature type="region of interest" description="Disordered" evidence="28">
    <location>
        <begin position="1086"/>
        <end position="1130"/>
    </location>
</feature>
<evidence type="ECO:0000256" key="29">
    <source>
        <dbReference type="SAM" id="SignalP"/>
    </source>
</evidence>
<evidence type="ECO:0000256" key="6">
    <source>
        <dbReference type="ARBA" id="ARBA00007182"/>
    </source>
</evidence>
<dbReference type="PANTHER" id="PTHR11036">
    <property type="entry name" value="SEMAPHORIN"/>
    <property type="match status" value="1"/>
</dbReference>
<evidence type="ECO:0000256" key="2">
    <source>
        <dbReference type="ARBA" id="ARBA00004123"/>
    </source>
</evidence>
<feature type="domain" description="Ig-like" evidence="30">
    <location>
        <begin position="549"/>
        <end position="652"/>
    </location>
</feature>
<dbReference type="PROSITE" id="PS52048">
    <property type="entry name" value="UCH_DOMAIN"/>
    <property type="match status" value="1"/>
</dbReference>
<dbReference type="Gene3D" id="2.130.10.10">
    <property type="entry name" value="YVTN repeat-like/Quinoprotein amine dehydrogenase"/>
    <property type="match status" value="1"/>
</dbReference>
<dbReference type="InterPro" id="IPR036352">
    <property type="entry name" value="Semap_dom_sf"/>
</dbReference>
<evidence type="ECO:0000313" key="33">
    <source>
        <dbReference type="Ensembl" id="ENSAPLP00020022745.1"/>
    </source>
</evidence>
<keyword evidence="23" id="KW-0325">Glycoprotein</keyword>
<evidence type="ECO:0000256" key="25">
    <source>
        <dbReference type="ARBA" id="ARBA00023319"/>
    </source>
</evidence>
<feature type="site" description="Transition state stabilizer" evidence="27">
    <location>
        <position position="728"/>
    </location>
</feature>
<keyword evidence="17 27" id="KW-0378">Hydrolase</keyword>
<keyword evidence="10" id="KW-0963">Cytoplasm</keyword>
<feature type="site" description="Important for enzyme activity" evidence="27">
    <location>
        <position position="811"/>
    </location>
</feature>
<evidence type="ECO:0000256" key="8">
    <source>
        <dbReference type="ARBA" id="ARBA00022454"/>
    </source>
</evidence>
<dbReference type="GO" id="GO:0004843">
    <property type="term" value="F:cysteine-type deubiquitinase activity"/>
    <property type="evidence" value="ECO:0007669"/>
    <property type="project" value="UniProtKB-UniRule"/>
</dbReference>
<dbReference type="GO" id="GO:0003682">
    <property type="term" value="F:chromatin binding"/>
    <property type="evidence" value="ECO:0007669"/>
    <property type="project" value="UniProtKB-ARBA"/>
</dbReference>
<comment type="similarity">
    <text evidence="6">Belongs to the peptidase C12 family. BAP1 subfamily.</text>
</comment>
<reference evidence="33" key="1">
    <citation type="submission" date="2019-08" db="EMBL/GenBank/DDBJ databases">
        <title>Three high-quality genomes provides insights into domestication of ducks.</title>
        <authorList>
            <person name="Hou Z.C."/>
            <person name="Zhu F."/>
            <person name="Yin Z.T."/>
            <person name="Zhang F."/>
        </authorList>
    </citation>
    <scope>NUCLEOTIDE SEQUENCE [LARGE SCALE GENOMIC DNA]</scope>
</reference>
<dbReference type="GO" id="GO:0005737">
    <property type="term" value="C:cytoplasm"/>
    <property type="evidence" value="ECO:0007669"/>
    <property type="project" value="UniProtKB-SubCell"/>
</dbReference>
<keyword evidence="20" id="KW-0156">Chromatin regulator</keyword>
<dbReference type="SMART" id="SM00409">
    <property type="entry name" value="IG"/>
    <property type="match status" value="1"/>
</dbReference>
<feature type="region of interest" description="Disordered" evidence="28">
    <location>
        <begin position="1205"/>
        <end position="1232"/>
    </location>
</feature>
<dbReference type="InterPro" id="IPR016201">
    <property type="entry name" value="PSI"/>
</dbReference>
<dbReference type="Gene3D" id="1.20.58.860">
    <property type="match status" value="1"/>
</dbReference>
<dbReference type="EC" id="3.4.19.12" evidence="27"/>
<dbReference type="GO" id="GO:0045499">
    <property type="term" value="F:chemorepellent activity"/>
    <property type="evidence" value="ECO:0007669"/>
    <property type="project" value="TreeGrafter"/>
</dbReference>
<evidence type="ECO:0000256" key="18">
    <source>
        <dbReference type="ARBA" id="ARBA00022807"/>
    </source>
</evidence>
<dbReference type="Pfam" id="PF18031">
    <property type="entry name" value="UCH_C"/>
    <property type="match status" value="1"/>
</dbReference>
<evidence type="ECO:0000256" key="19">
    <source>
        <dbReference type="ARBA" id="ARBA00022843"/>
    </source>
</evidence>
<name>A0A8B9ZJS7_ANAPL</name>
<dbReference type="GO" id="GO:0007411">
    <property type="term" value="P:axon guidance"/>
    <property type="evidence" value="ECO:0007669"/>
    <property type="project" value="TreeGrafter"/>
</dbReference>
<dbReference type="Gene3D" id="3.30.1680.10">
    <property type="entry name" value="ligand-binding face of the semaphorins, domain 2"/>
    <property type="match status" value="1"/>
</dbReference>
<dbReference type="Gene3D" id="3.40.532.10">
    <property type="entry name" value="Peptidase C12, ubiquitin carboxyl-terminal hydrolase"/>
    <property type="match status" value="1"/>
</dbReference>
<evidence type="ECO:0000256" key="14">
    <source>
        <dbReference type="ARBA" id="ARBA00022729"/>
    </source>
</evidence>
<feature type="active site" description="Nucleophile" evidence="27">
    <location>
        <position position="735"/>
    </location>
</feature>
<dbReference type="InterPro" id="IPR015943">
    <property type="entry name" value="WD40/YVTN_repeat-like_dom_sf"/>
</dbReference>
<evidence type="ECO:0000313" key="34">
    <source>
        <dbReference type="Proteomes" id="UP000694400"/>
    </source>
</evidence>
<dbReference type="InterPro" id="IPR003599">
    <property type="entry name" value="Ig_sub"/>
</dbReference>
<evidence type="ECO:0000256" key="11">
    <source>
        <dbReference type="ARBA" id="ARBA00022525"/>
    </source>
</evidence>
<dbReference type="CDD" id="cd09617">
    <property type="entry name" value="Peptidase_C12_UCH37_BAP1"/>
    <property type="match status" value="1"/>
</dbReference>
<dbReference type="InterPro" id="IPR036959">
    <property type="entry name" value="Peptidase_C12_UCH_sf"/>
</dbReference>
<feature type="compositionally biased region" description="Basic and acidic residues" evidence="28">
    <location>
        <begin position="925"/>
        <end position="935"/>
    </location>
</feature>
<dbReference type="GO" id="GO:0006511">
    <property type="term" value="P:ubiquitin-dependent protein catabolic process"/>
    <property type="evidence" value="ECO:0007669"/>
    <property type="project" value="UniProtKB-UniRule"/>
</dbReference>
<evidence type="ECO:0000259" key="30">
    <source>
        <dbReference type="PROSITE" id="PS50835"/>
    </source>
</evidence>
<dbReference type="GO" id="GO:0005634">
    <property type="term" value="C:nucleus"/>
    <property type="evidence" value="ECO:0007669"/>
    <property type="project" value="UniProtKB-SubCell"/>
</dbReference>
<comment type="catalytic activity">
    <reaction evidence="1 27">
        <text>Thiol-dependent hydrolysis of ester, thioester, amide, peptide and isopeptide bonds formed by the C-terminal Gly of ubiquitin (a 76-residue protein attached to proteins as an intracellular targeting signal).</text>
        <dbReference type="EC" id="3.4.19.12"/>
    </reaction>
</comment>
<evidence type="ECO:0000256" key="22">
    <source>
        <dbReference type="ARBA" id="ARBA00023157"/>
    </source>
</evidence>
<dbReference type="PROSITE" id="PS52049">
    <property type="entry name" value="ULD"/>
    <property type="match status" value="1"/>
</dbReference>
<keyword evidence="14 29" id="KW-0732">Signal</keyword>
<feature type="compositionally biased region" description="Low complexity" evidence="28">
    <location>
        <begin position="899"/>
        <end position="909"/>
    </location>
</feature>
<dbReference type="InterPro" id="IPR001627">
    <property type="entry name" value="Semap_dom"/>
</dbReference>
<evidence type="ECO:0000256" key="3">
    <source>
        <dbReference type="ARBA" id="ARBA00004286"/>
    </source>
</evidence>
<evidence type="ECO:0000256" key="26">
    <source>
        <dbReference type="PROSITE-ProRule" id="PRU00352"/>
    </source>
</evidence>
<evidence type="ECO:0000256" key="5">
    <source>
        <dbReference type="ARBA" id="ARBA00004613"/>
    </source>
</evidence>
<dbReference type="PROSITE" id="PS51004">
    <property type="entry name" value="SEMA"/>
    <property type="match status" value="1"/>
</dbReference>
<dbReference type="InterPro" id="IPR041507">
    <property type="entry name" value="UCH_C"/>
</dbReference>
<comment type="similarity">
    <text evidence="7">Belongs to the semaphorin family.</text>
</comment>
<dbReference type="InterPro" id="IPR013783">
    <property type="entry name" value="Ig-like_fold"/>
</dbReference>
<dbReference type="SUPFAM" id="SSF48726">
    <property type="entry name" value="Immunoglobulin"/>
    <property type="match status" value="1"/>
</dbReference>
<evidence type="ECO:0000256" key="7">
    <source>
        <dbReference type="ARBA" id="ARBA00009492"/>
    </source>
</evidence>
<evidence type="ECO:0000256" key="4">
    <source>
        <dbReference type="ARBA" id="ARBA00004496"/>
    </source>
</evidence>
<evidence type="ECO:0000256" key="12">
    <source>
        <dbReference type="ARBA" id="ARBA00022553"/>
    </source>
</evidence>
<feature type="active site" description="Proton donor" evidence="27">
    <location>
        <position position="796"/>
    </location>
</feature>
<feature type="domain" description="Sema" evidence="31">
    <location>
        <begin position="24"/>
        <end position="504"/>
    </location>
</feature>
<feature type="chain" id="PRO_5034341466" description="ubiquitinyl hydrolase 1" evidence="29">
    <location>
        <begin position="20"/>
        <end position="1335"/>
    </location>
</feature>
<dbReference type="GO" id="GO:0005886">
    <property type="term" value="C:plasma membrane"/>
    <property type="evidence" value="ECO:0007669"/>
    <property type="project" value="TreeGrafter"/>
</dbReference>
<keyword evidence="15" id="KW-0221">Differentiation</keyword>
<keyword evidence="19" id="KW-0832">Ubl conjugation</keyword>
<reference evidence="33" key="2">
    <citation type="submission" date="2025-08" db="UniProtKB">
        <authorList>
            <consortium name="Ensembl"/>
        </authorList>
    </citation>
    <scope>IDENTIFICATION</scope>
</reference>
<comment type="caution">
    <text evidence="26">Lacks conserved residue(s) required for the propagation of feature annotation.</text>
</comment>
<keyword evidence="13 27" id="KW-0645">Protease</keyword>
<organism evidence="33 34">
    <name type="scientific">Anas platyrhynchos</name>
    <name type="common">Mallard</name>
    <name type="synonym">Anas boschas</name>
    <dbReference type="NCBI Taxonomy" id="8839"/>
    <lineage>
        <taxon>Eukaryota</taxon>
        <taxon>Metazoa</taxon>
        <taxon>Chordata</taxon>
        <taxon>Craniata</taxon>
        <taxon>Vertebrata</taxon>
        <taxon>Euteleostomi</taxon>
        <taxon>Archelosauria</taxon>
        <taxon>Archosauria</taxon>
        <taxon>Dinosauria</taxon>
        <taxon>Saurischia</taxon>
        <taxon>Theropoda</taxon>
        <taxon>Coelurosauria</taxon>
        <taxon>Aves</taxon>
        <taxon>Neognathae</taxon>
        <taxon>Galloanserae</taxon>
        <taxon>Anseriformes</taxon>
        <taxon>Anatidae</taxon>
        <taxon>Anatinae</taxon>
        <taxon>Anas</taxon>
    </lineage>
</organism>
<dbReference type="FunFam" id="2.60.40.10:FF:000030">
    <property type="entry name" value="Semaphorin 3F like"/>
    <property type="match status" value="1"/>
</dbReference>
<feature type="region of interest" description="Disordered" evidence="28">
    <location>
        <begin position="1309"/>
        <end position="1335"/>
    </location>
</feature>
<evidence type="ECO:0000256" key="1">
    <source>
        <dbReference type="ARBA" id="ARBA00000707"/>
    </source>
</evidence>
<dbReference type="GO" id="GO:0071526">
    <property type="term" value="P:semaphorin-plexin signaling pathway"/>
    <property type="evidence" value="ECO:0007669"/>
    <property type="project" value="TreeGrafter"/>
</dbReference>
<dbReference type="GO" id="GO:0030335">
    <property type="term" value="P:positive regulation of cell migration"/>
    <property type="evidence" value="ECO:0007669"/>
    <property type="project" value="TreeGrafter"/>
</dbReference>
<reference evidence="33" key="3">
    <citation type="submission" date="2025-09" db="UniProtKB">
        <authorList>
            <consortium name="Ensembl"/>
        </authorList>
    </citation>
    <scope>IDENTIFICATION</scope>
</reference>
<dbReference type="SUPFAM" id="SSF103575">
    <property type="entry name" value="Plexin repeat"/>
    <property type="match status" value="1"/>
</dbReference>
<dbReference type="FunFam" id="3.40.532.10:FF:000002">
    <property type="entry name" value="Ubiquitin carboxyl-terminal hydrolase"/>
    <property type="match status" value="1"/>
</dbReference>
<evidence type="ECO:0000256" key="17">
    <source>
        <dbReference type="ARBA" id="ARBA00022801"/>
    </source>
</evidence>
<dbReference type="SUPFAM" id="SSF101912">
    <property type="entry name" value="Sema domain"/>
    <property type="match status" value="1"/>
</dbReference>
<dbReference type="GO" id="GO:0006325">
    <property type="term" value="P:chromatin organization"/>
    <property type="evidence" value="ECO:0007669"/>
    <property type="project" value="UniProtKB-KW"/>
</dbReference>
<dbReference type="InterPro" id="IPR007110">
    <property type="entry name" value="Ig-like_dom"/>
</dbReference>
<dbReference type="InterPro" id="IPR001578">
    <property type="entry name" value="Peptidase_C12_UCH"/>
</dbReference>
<keyword evidence="25" id="KW-0393">Immunoglobulin domain</keyword>
<dbReference type="InterPro" id="IPR036179">
    <property type="entry name" value="Ig-like_dom_sf"/>
</dbReference>
<accession>A0A8B9ZJS7</accession>
<evidence type="ECO:0000256" key="28">
    <source>
        <dbReference type="SAM" id="MobiDB-lite"/>
    </source>
</evidence>
<keyword evidence="9" id="KW-0217">Developmental protein</keyword>
<evidence type="ECO:0000256" key="27">
    <source>
        <dbReference type="PROSITE-ProRule" id="PRU01393"/>
    </source>
</evidence>
<feature type="compositionally biased region" description="Acidic residues" evidence="28">
    <location>
        <begin position="1003"/>
        <end position="1016"/>
    </location>
</feature>
<dbReference type="Gene3D" id="2.60.40.10">
    <property type="entry name" value="Immunoglobulins"/>
    <property type="match status" value="1"/>
</dbReference>
<keyword evidence="24" id="KW-0539">Nucleus</keyword>
<keyword evidence="18 27" id="KW-0788">Thiol protease</keyword>
<dbReference type="GO" id="GO:0010468">
    <property type="term" value="P:regulation of gene expression"/>
    <property type="evidence" value="ECO:0007669"/>
    <property type="project" value="UniProtKB-ARBA"/>
</dbReference>
<evidence type="ECO:0000256" key="21">
    <source>
        <dbReference type="ARBA" id="ARBA00023054"/>
    </source>
</evidence>
<dbReference type="SMART" id="SM00630">
    <property type="entry name" value="Sema"/>
    <property type="match status" value="1"/>
</dbReference>
<evidence type="ECO:0000256" key="24">
    <source>
        <dbReference type="ARBA" id="ARBA00023242"/>
    </source>
</evidence>
<dbReference type="GO" id="GO:0030215">
    <property type="term" value="F:semaphorin receptor binding"/>
    <property type="evidence" value="ECO:0007669"/>
    <property type="project" value="InterPro"/>
</dbReference>
<keyword evidence="12" id="KW-0597">Phosphoprotein</keyword>
<comment type="subcellular location">
    <subcellularLocation>
        <location evidence="3">Chromosome</location>
    </subcellularLocation>
    <subcellularLocation>
        <location evidence="4">Cytoplasm</location>
    </subcellularLocation>
    <subcellularLocation>
        <location evidence="2">Nucleus</location>
    </subcellularLocation>
    <subcellularLocation>
        <location evidence="5">Secreted</location>
    </subcellularLocation>
</comment>
<dbReference type="FunFam" id="2.130.10.10:FF:000015">
    <property type="entry name" value="Semaphorin 3B"/>
    <property type="match status" value="1"/>
</dbReference>
<dbReference type="InterPro" id="IPR027231">
    <property type="entry name" value="Semaphorin"/>
</dbReference>
<evidence type="ECO:0000256" key="23">
    <source>
        <dbReference type="ARBA" id="ARBA00023180"/>
    </source>
</evidence>
<keyword evidence="21" id="KW-0175">Coiled coil</keyword>
<evidence type="ECO:0000259" key="32">
    <source>
        <dbReference type="PROSITE" id="PS52048"/>
    </source>
</evidence>
<feature type="region of interest" description="Disordered" evidence="28">
    <location>
        <begin position="898"/>
        <end position="1022"/>
    </location>
</feature>
<evidence type="ECO:0000259" key="31">
    <source>
        <dbReference type="PROSITE" id="PS51004"/>
    </source>
</evidence>
<dbReference type="PANTHER" id="PTHR11036:SF20">
    <property type="entry name" value="SEMAPHORIN-3G"/>
    <property type="match status" value="1"/>
</dbReference>
<evidence type="ECO:0000256" key="16">
    <source>
        <dbReference type="ARBA" id="ARBA00022786"/>
    </source>
</evidence>
<dbReference type="GO" id="GO:0005694">
    <property type="term" value="C:chromosome"/>
    <property type="evidence" value="ECO:0007669"/>
    <property type="project" value="UniProtKB-SubCell"/>
</dbReference>
<dbReference type="SUPFAM" id="SSF54001">
    <property type="entry name" value="Cysteine proteinases"/>
    <property type="match status" value="1"/>
</dbReference>
<proteinExistence type="inferred from homology"/>
<dbReference type="GO" id="GO:0005576">
    <property type="term" value="C:extracellular region"/>
    <property type="evidence" value="ECO:0007669"/>
    <property type="project" value="UniProtKB-SubCell"/>
</dbReference>
<dbReference type="InterPro" id="IPR038765">
    <property type="entry name" value="Papain-like_cys_pep_sf"/>
</dbReference>
<sequence>MRAAVAALCWLWGSLLAAGRSLPRLRLPHRELLSTNRSVLFFGHRGFLGFRTIYLDEYRDRLFVGGKDALYSLLRAVPSTCPKRLFVFQIYWPPLPGQTEECFRKGKDPGTDCANYIRLLHPYNRTHLLACGTGAFHPVCAFVYVGHRGEHAFSLDPTSVESGRGRCPHEPDGAFASTVIGGELYAGLTADFLGRDPGIFRSTGTRSALRTEVDQRLLNEPKFVAAFLIPDNDDRDNDKAYFFFTEKVVEADGREHNDAGGQRVLVNKWSTFNKARLVCSVPGPGGIDTHFDELEDVFLLRTRDGKSPEIYALFSTVSHVFRGSAVCVYRMADVREVFNGPFAHRESPLHQWAAYEGRVPYPRPGVCPSKTTNQPRRPYSTTKDFPDEVLHFARAHPLMHKPVRPRHRRPLLVKADLQHRLLQLVVDRVDAEDGQHDVLFLGTDAGSVLKVVVLQKPNSAGTEEIVLEELQVFKAPVPITQMEISVKRQTLYVGASLGVAQVRLHQCESYGTACAECCLARDPYCAWDGTACTRYVPSGKRRYVRHTSPVYQCLDQNLTVDDFEHVEEKVLYGMEHNSTFLECVPRSPQASVQWFVQRPPDEQQDEVKTDERVLQMERGLLFRQLHSRDAGLYSCKTLEHGFTQTVARTSLRVLRGLFTLLVEDFGVKGVQVEEIYDLQSKCQGPVYGFIFLFKWIEERRSRRKVSTLVDETSVIDDDIVNNMFFAHQVASSLNCNNVDLGPTLSRMKDFTKGFSYAIGNAPELAKAHNSHARPEPRHLPEKQNGISAVRTMEAFHFVSYVPIKGRLFELDGLKVYPIDHGPWADDEEWTDKARRVIMERIGLATAGEPYHDIRFNLMAVVPDRRMKYESKLHILKMNRQTVLEALQQLIRVTQPELIQTQKSQESQSTEETKPASSKTVAPESTHPDSTDEHTSQGHPAATQSPPTRSKPVVKTSASTINGAPPANPNPIMQRLPSPMQEEEDLAAGVGRSRVPVRQHQQYSDDEDDYDDDEEEEVRNTNSAIRYKRKGQVKQEHAAGAADGQLSVLQPNTINVLAEKLKESQKDLSIPLSIKTSSSGAAVAVVTHSQPSPTPSNESTDTASEIGSAFNSPLRSPIRSANPTRPSSPVTSHISKVLFGEEDGLLRIDCMRYNRAVRDLGPIISSGLLHLTEDGVFCPLAVADGGKSSPLSIKPGEEAQVAIKLEEKEGSEAGDSKEKVGLGRTSDHPGGEKYSPKELLALLKCVEAEIANYEACLKEEVEKRKKFKIDDQRRTHNYDEFICTFISMLAQEGMLASLVEQNISVRRRQGVSIGRLHKQRKPDRRKRSRPYKAKRQ</sequence>
<dbReference type="Ensembl" id="ENSAPLT00020024562.1">
    <property type="protein sequence ID" value="ENSAPLP00020022745.1"/>
    <property type="gene ID" value="ENSAPLG00020015837.1"/>
</dbReference>
<dbReference type="FunFam" id="1.20.58.860:FF:000002">
    <property type="entry name" value="Ubiquitin carboxyl-terminal hydrolase"/>
    <property type="match status" value="1"/>
</dbReference>
<keyword evidence="22" id="KW-1015">Disulfide bond</keyword>
<dbReference type="PROSITE" id="PS50835">
    <property type="entry name" value="IG_LIKE"/>
    <property type="match status" value="1"/>
</dbReference>
<feature type="signal peptide" evidence="29">
    <location>
        <begin position="1"/>
        <end position="19"/>
    </location>
</feature>
<evidence type="ECO:0000256" key="20">
    <source>
        <dbReference type="ARBA" id="ARBA00022853"/>
    </source>
</evidence>
<evidence type="ECO:0000256" key="9">
    <source>
        <dbReference type="ARBA" id="ARBA00022473"/>
    </source>
</evidence>
<keyword evidence="16 27" id="KW-0833">Ubl conjugation pathway</keyword>
<dbReference type="CDD" id="cd05871">
    <property type="entry name" value="Ig_Sema3"/>
    <property type="match status" value="1"/>
</dbReference>
<keyword evidence="8" id="KW-0158">Chromosome</keyword>